<protein>
    <submittedName>
        <fullName evidence="1">Uncharacterized protein</fullName>
    </submittedName>
</protein>
<reference evidence="1" key="1">
    <citation type="journal article" date="2014" name="Front. Microbiol.">
        <title>High frequency of phylogenetically diverse reductive dehalogenase-homologous genes in deep subseafloor sedimentary metagenomes.</title>
        <authorList>
            <person name="Kawai M."/>
            <person name="Futagami T."/>
            <person name="Toyoda A."/>
            <person name="Takaki Y."/>
            <person name="Nishi S."/>
            <person name="Hori S."/>
            <person name="Arai W."/>
            <person name="Tsubouchi T."/>
            <person name="Morono Y."/>
            <person name="Uchiyama I."/>
            <person name="Ito T."/>
            <person name="Fujiyama A."/>
            <person name="Inagaki F."/>
            <person name="Takami H."/>
        </authorList>
    </citation>
    <scope>NUCLEOTIDE SEQUENCE</scope>
    <source>
        <strain evidence="1">Expedition CK06-06</strain>
    </source>
</reference>
<feature type="non-terminal residue" evidence="1">
    <location>
        <position position="135"/>
    </location>
</feature>
<comment type="caution">
    <text evidence="1">The sequence shown here is derived from an EMBL/GenBank/DDBJ whole genome shotgun (WGS) entry which is preliminary data.</text>
</comment>
<proteinExistence type="predicted"/>
<accession>X1ISW9</accession>
<dbReference type="EMBL" id="BARU01033869">
    <property type="protein sequence ID" value="GAH72360.1"/>
    <property type="molecule type" value="Genomic_DNA"/>
</dbReference>
<name>X1ISW9_9ZZZZ</name>
<dbReference type="AlphaFoldDB" id="X1ISW9"/>
<gene>
    <name evidence="1" type="ORF">S03H2_53225</name>
</gene>
<evidence type="ECO:0000313" key="1">
    <source>
        <dbReference type="EMBL" id="GAH72360.1"/>
    </source>
</evidence>
<sequence>MELTESFKTLLIDTEKQLKGNTRRIFKAKVVKILGRGGQRLAEKEMGWSRGTIRKGMHELESGLQCVDAFSFCGRKKIEDHLPHLLEDIKAIVDPQSQTDPTFKTTKLYSRLSAKEVRKQLIKKGHSDDQLPTER</sequence>
<organism evidence="1">
    <name type="scientific">marine sediment metagenome</name>
    <dbReference type="NCBI Taxonomy" id="412755"/>
    <lineage>
        <taxon>unclassified sequences</taxon>
        <taxon>metagenomes</taxon>
        <taxon>ecological metagenomes</taxon>
    </lineage>
</organism>